<dbReference type="PRINTS" id="PR01652">
    <property type="entry name" value="SHAPEPROTEIN"/>
</dbReference>
<comment type="caution">
    <text evidence="7">The sequence shown here is derived from an EMBL/GenBank/DDBJ whole genome shotgun (WGS) entry which is preliminary data.</text>
</comment>
<feature type="binding site" evidence="6">
    <location>
        <begin position="161"/>
        <end position="163"/>
    </location>
    <ligand>
        <name>ATP</name>
        <dbReference type="ChEBI" id="CHEBI:30616"/>
    </ligand>
</feature>
<dbReference type="RefSeq" id="WP_120192531.1">
    <property type="nucleotide sequence ID" value="NZ_RAPK01000007.1"/>
</dbReference>
<dbReference type="Gene3D" id="3.30.420.40">
    <property type="match status" value="3"/>
</dbReference>
<organism evidence="7 8">
    <name type="scientific">Sinobaca qinghaiensis</name>
    <dbReference type="NCBI Taxonomy" id="342944"/>
    <lineage>
        <taxon>Bacteria</taxon>
        <taxon>Bacillati</taxon>
        <taxon>Bacillota</taxon>
        <taxon>Bacilli</taxon>
        <taxon>Bacillales</taxon>
        <taxon>Sporolactobacillaceae</taxon>
        <taxon>Sinobaca</taxon>
    </lineage>
</organism>
<dbReference type="AlphaFoldDB" id="A0A419V6T2"/>
<keyword evidence="1 6" id="KW-0963">Cytoplasm</keyword>
<feature type="binding site" evidence="6">
    <location>
        <begin position="15"/>
        <end position="17"/>
    </location>
    <ligand>
        <name>ATP</name>
        <dbReference type="ChEBI" id="CHEBI:30616"/>
    </ligand>
</feature>
<evidence type="ECO:0000256" key="1">
    <source>
        <dbReference type="ARBA" id="ARBA00022490"/>
    </source>
</evidence>
<gene>
    <name evidence="6" type="primary">mreB</name>
    <name evidence="7" type="ORF">ATL39_1371</name>
</gene>
<evidence type="ECO:0000313" key="7">
    <source>
        <dbReference type="EMBL" id="RKD75670.1"/>
    </source>
</evidence>
<dbReference type="NCBIfam" id="TIGR00904">
    <property type="entry name" value="mreB"/>
    <property type="match status" value="1"/>
</dbReference>
<dbReference type="OrthoDB" id="9768127at2"/>
<sequence>MFGGFTKDLAVDLGTANTLVFVKGKGVIVREPSVVAIRKDTNTIEAVGTAAKNMIGRTPDNIVTLRPMRDGVIADFDTTTTMMRHFINQAQKTKSFFSRKPNVMVCVPSGITSVEKRAVEDATRQAGAKEAYTIEEPFAAAIGADLPVWEPTGSMVVDIGGGTTEVAVISLGGIVTSQSIRTAGDQMDSDIIQHVKKTYNVLIGDRTAEWVKMELAAASRQSEEEPAEINVRGRDLLTGFPKTITLTSGEITEAMKETIGAIVNAVKSTLENTPPELAADIMDHGILLTGGGALLKNMDKILSEETNMPVHVAENPLDCVALGTGKALDNIELFRTKDNSSFSSYRNK</sequence>
<keyword evidence="3 6" id="KW-0067">ATP-binding</keyword>
<proteinExistence type="inferred from homology"/>
<keyword evidence="2 6" id="KW-0547">Nucleotide-binding</keyword>
<dbReference type="InterPro" id="IPR056546">
    <property type="entry name" value="MreB_MamK-like"/>
</dbReference>
<dbReference type="InterPro" id="IPR004753">
    <property type="entry name" value="MreB"/>
</dbReference>
<name>A0A419V6T2_9BACL</name>
<comment type="subcellular location">
    <subcellularLocation>
        <location evidence="6">Cytoplasm</location>
    </subcellularLocation>
    <text evidence="6">Membrane-associated.</text>
</comment>
<dbReference type="Pfam" id="PF06723">
    <property type="entry name" value="MreB_Mbl"/>
    <property type="match status" value="1"/>
</dbReference>
<evidence type="ECO:0000256" key="6">
    <source>
        <dbReference type="HAMAP-Rule" id="MF_02207"/>
    </source>
</evidence>
<evidence type="ECO:0000256" key="2">
    <source>
        <dbReference type="ARBA" id="ARBA00022741"/>
    </source>
</evidence>
<keyword evidence="4 6" id="KW-0133">Cell shape</keyword>
<dbReference type="PANTHER" id="PTHR42749">
    <property type="entry name" value="CELL SHAPE-DETERMINING PROTEIN MREB"/>
    <property type="match status" value="1"/>
</dbReference>
<dbReference type="PANTHER" id="PTHR42749:SF1">
    <property type="entry name" value="CELL SHAPE-DETERMINING PROTEIN MREB"/>
    <property type="match status" value="1"/>
</dbReference>
<dbReference type="HAMAP" id="MF_02207">
    <property type="entry name" value="MreB"/>
    <property type="match status" value="1"/>
</dbReference>
<dbReference type="SMART" id="SM00268">
    <property type="entry name" value="ACTIN"/>
    <property type="match status" value="1"/>
</dbReference>
<evidence type="ECO:0000256" key="5">
    <source>
        <dbReference type="ARBA" id="ARBA00023458"/>
    </source>
</evidence>
<evidence type="ECO:0000256" key="4">
    <source>
        <dbReference type="ARBA" id="ARBA00022960"/>
    </source>
</evidence>
<evidence type="ECO:0000313" key="8">
    <source>
        <dbReference type="Proteomes" id="UP000285120"/>
    </source>
</evidence>
<comment type="similarity">
    <text evidence="5 6">Belongs to the FtsA/MreB family.</text>
</comment>
<dbReference type="Proteomes" id="UP000285120">
    <property type="component" value="Unassembled WGS sequence"/>
</dbReference>
<evidence type="ECO:0000256" key="3">
    <source>
        <dbReference type="ARBA" id="ARBA00022840"/>
    </source>
</evidence>
<dbReference type="CDD" id="cd10225">
    <property type="entry name" value="ASKHA_NBD_MreB-like"/>
    <property type="match status" value="1"/>
</dbReference>
<dbReference type="GO" id="GO:0005737">
    <property type="term" value="C:cytoplasm"/>
    <property type="evidence" value="ECO:0007669"/>
    <property type="project" value="UniProtKB-SubCell"/>
</dbReference>
<accession>A0A419V6T2</accession>
<keyword evidence="8" id="KW-1185">Reference proteome</keyword>
<dbReference type="EMBL" id="RAPK01000007">
    <property type="protein sequence ID" value="RKD75670.1"/>
    <property type="molecule type" value="Genomic_DNA"/>
</dbReference>
<dbReference type="InterPro" id="IPR043129">
    <property type="entry name" value="ATPase_NBD"/>
</dbReference>
<dbReference type="GO" id="GO:0000902">
    <property type="term" value="P:cell morphogenesis"/>
    <property type="evidence" value="ECO:0007669"/>
    <property type="project" value="InterPro"/>
</dbReference>
<feature type="binding site" evidence="6">
    <location>
        <begin position="291"/>
        <end position="294"/>
    </location>
    <ligand>
        <name>ATP</name>
        <dbReference type="ChEBI" id="CHEBI:30616"/>
    </ligand>
</feature>
<dbReference type="GO" id="GO:0008360">
    <property type="term" value="P:regulation of cell shape"/>
    <property type="evidence" value="ECO:0007669"/>
    <property type="project" value="UniProtKB-UniRule"/>
</dbReference>
<dbReference type="SUPFAM" id="SSF53067">
    <property type="entry name" value="Actin-like ATPase domain"/>
    <property type="match status" value="2"/>
</dbReference>
<protein>
    <recommendedName>
        <fullName evidence="6">Cell shape-determining protein MreB</fullName>
    </recommendedName>
</protein>
<reference evidence="7 8" key="1">
    <citation type="submission" date="2018-09" db="EMBL/GenBank/DDBJ databases">
        <title>Genomic Encyclopedia of Archaeal and Bacterial Type Strains, Phase II (KMG-II): from individual species to whole genera.</title>
        <authorList>
            <person name="Goeker M."/>
        </authorList>
    </citation>
    <scope>NUCLEOTIDE SEQUENCE [LARGE SCALE GENOMIC DNA]</scope>
    <source>
        <strain evidence="7 8">DSM 17008</strain>
    </source>
</reference>
<dbReference type="NCBIfam" id="NF010539">
    <property type="entry name" value="PRK13927.1"/>
    <property type="match status" value="1"/>
</dbReference>
<feature type="binding site" evidence="6">
    <location>
        <begin position="209"/>
        <end position="212"/>
    </location>
    <ligand>
        <name>ATP</name>
        <dbReference type="ChEBI" id="CHEBI:30616"/>
    </ligand>
</feature>
<dbReference type="GO" id="GO:0005524">
    <property type="term" value="F:ATP binding"/>
    <property type="evidence" value="ECO:0007669"/>
    <property type="project" value="UniProtKB-KW"/>
</dbReference>
<dbReference type="InterPro" id="IPR004000">
    <property type="entry name" value="Actin"/>
</dbReference>
<comment type="function">
    <text evidence="6">Forms membrane-associated dynamic filaments that are essential for cell shape determination. Acts by regulating cell wall synthesis and cell elongation, and thus cell shape. A feedback loop between cell geometry and MreB localization may maintain elongated cell shape by targeting cell wall growth to regions of negative cell wall curvature.</text>
</comment>
<comment type="subunit">
    <text evidence="6">Forms polymers.</text>
</comment>